<accession>A0A813JAQ9</accession>
<name>A0A813JAQ9_POLGL</name>
<proteinExistence type="predicted"/>
<comment type="caution">
    <text evidence="1">The sequence shown here is derived from an EMBL/GenBank/DDBJ whole genome shotgun (WGS) entry which is preliminary data.</text>
</comment>
<evidence type="ECO:0000313" key="1">
    <source>
        <dbReference type="EMBL" id="CAE8674095.1"/>
    </source>
</evidence>
<feature type="non-terminal residue" evidence="1">
    <location>
        <position position="1"/>
    </location>
</feature>
<protein>
    <submittedName>
        <fullName evidence="1">Uncharacterized protein</fullName>
    </submittedName>
</protein>
<dbReference type="AlphaFoldDB" id="A0A813JAQ9"/>
<sequence length="183" mass="20362">ERRGLEAGVCKAPPAGALTWRAKPYDKPEGRTWKTYGGDLVTSTFSEPGFEGPVEGDDWDLLFTHFPMDLDAAQTAASTRSGGRLVNHCSYFRAAGQKCLLAKHVQQVREVLGASRTSASQSDLAWSLQTFHMKYSGNVTAWQLAMAEEPERLWVVKECASGRLRALLVFRFSQKLLRSWVPV</sequence>
<dbReference type="Proteomes" id="UP000626109">
    <property type="component" value="Unassembled WGS sequence"/>
</dbReference>
<reference evidence="1" key="1">
    <citation type="submission" date="2021-02" db="EMBL/GenBank/DDBJ databases">
        <authorList>
            <person name="Dougan E. K."/>
            <person name="Rhodes N."/>
            <person name="Thang M."/>
            <person name="Chan C."/>
        </authorList>
    </citation>
    <scope>NUCLEOTIDE SEQUENCE</scope>
</reference>
<gene>
    <name evidence="1" type="ORF">PGLA2088_LOCUS18818</name>
</gene>
<dbReference type="EMBL" id="CAJNNW010024756">
    <property type="protein sequence ID" value="CAE8674095.1"/>
    <property type="molecule type" value="Genomic_DNA"/>
</dbReference>
<evidence type="ECO:0000313" key="2">
    <source>
        <dbReference type="Proteomes" id="UP000626109"/>
    </source>
</evidence>
<organism evidence="1 2">
    <name type="scientific">Polarella glacialis</name>
    <name type="common">Dinoflagellate</name>
    <dbReference type="NCBI Taxonomy" id="89957"/>
    <lineage>
        <taxon>Eukaryota</taxon>
        <taxon>Sar</taxon>
        <taxon>Alveolata</taxon>
        <taxon>Dinophyceae</taxon>
        <taxon>Suessiales</taxon>
        <taxon>Suessiaceae</taxon>
        <taxon>Polarella</taxon>
    </lineage>
</organism>